<dbReference type="RefSeq" id="YP_010095061.1">
    <property type="nucleotide sequence ID" value="NC_055743.1"/>
</dbReference>
<protein>
    <submittedName>
        <fullName evidence="1">Uncharacterized protein</fullName>
    </submittedName>
</protein>
<dbReference type="EMBL" id="MH059636">
    <property type="protein sequence ID" value="AWD90553.1"/>
    <property type="molecule type" value="Genomic_DNA"/>
</dbReference>
<proteinExistence type="predicted"/>
<dbReference type="GeneID" id="65112695"/>
<reference evidence="1" key="1">
    <citation type="submission" date="2018-03" db="EMBL/GenBank/DDBJ databases">
        <title>Phage therapy in agriculture - a green tech approach to combat plant pathogenic bacteria.</title>
        <authorList>
            <person name="Carstens A.B."/>
            <person name="Djurhuus A.M."/>
            <person name="Hansen L.H."/>
        </authorList>
    </citation>
    <scope>NUCLEOTIDE SEQUENCE [LARGE SCALE GENOMIC DNA]</scope>
</reference>
<dbReference type="Proteomes" id="UP000246316">
    <property type="component" value="Segment"/>
</dbReference>
<evidence type="ECO:0000313" key="2">
    <source>
        <dbReference type="Proteomes" id="UP000246316"/>
    </source>
</evidence>
<sequence>MKTYKEFLAESIQIGHPSVMRIKKEVGSVIGDAKFSYTSSNNKDSTGFAINNGQVYVTWDSATGTASVKQTRAAGGKMIDTKLNVAEKDVAKLVRSWLK</sequence>
<name>A0A2S1GMH9_9CAUD</name>
<accession>A0A2S1GMH9</accession>
<keyword evidence="2" id="KW-1185">Reference proteome</keyword>
<evidence type="ECO:0000313" key="1">
    <source>
        <dbReference type="EMBL" id="AWD90553.1"/>
    </source>
</evidence>
<dbReference type="KEGG" id="vg:65112695"/>
<organism evidence="1 2">
    <name type="scientific">Erwinia phage Cronus</name>
    <dbReference type="NCBI Taxonomy" id="2163633"/>
    <lineage>
        <taxon>Viruses</taxon>
        <taxon>Duplodnaviria</taxon>
        <taxon>Heunggongvirae</taxon>
        <taxon>Uroviricota</taxon>
        <taxon>Caudoviricetes</taxon>
        <taxon>Pantevenvirales</taxon>
        <taxon>Straboviridae</taxon>
        <taxon>Tevenvirinae</taxon>
        <taxon>Risoevirus</taxon>
        <taxon>Risoevirus cronus</taxon>
        <taxon>Roskildevirus cronus</taxon>
    </lineage>
</organism>